<feature type="compositionally biased region" description="Polar residues" evidence="4">
    <location>
        <begin position="430"/>
        <end position="464"/>
    </location>
</feature>
<evidence type="ECO:0000256" key="2">
    <source>
        <dbReference type="ARBA" id="ARBA00022553"/>
    </source>
</evidence>
<proteinExistence type="predicted"/>
<dbReference type="PANTHER" id="PTHR21446">
    <property type="entry name" value="DUF3504 DOMAIN-CONTAINING PROTEIN"/>
    <property type="match status" value="1"/>
</dbReference>
<sequence length="778" mass="87710">MMEHRNKSLEKQETEEECVGDDEEEPEVVIRTAIHYLREFVTAKGHSLNNVTSLPNTQLAEYLKEFYTSVKNRDDVPESISLKYIRAGLQRYFAKKSNIDILRDKSFDHANAVFDITIRQTPRRCHRLLIDSDDLKHIYLGPAMNTDQPDTLQNKVFFDINLYICNRGKDFLRVMSKIDFEVSTDTDGRKYVWLKYHPKFSFKELVGGLSDNEPVMQGSQVGEKMYERPGDHRCPVASFLKYVSHLHPMTDMFWQRPKRSFVASDLVWYDNTPLGNSTLSKIMTRMCSMAGLTENYTNHAIKSTYIPLIEKMCKDALKRSTLLDLRRINSPLTRSKGSEDACMTDVSSVCSDVKDEEEISNSGLRQAKMKVLETVHGLEVKDIRTFVDWLKTFRVELDGGGLVVMCSPVDQSRQTSMDSRQGSFDDPRSRQNSMDDFNRSIDSPSRNDNRLPNGNQLLGSSSPIQPKRGVSPSPLIKPTISLTKADSIEKSDKEFSVSVRQFDFDTSVGTHCASMENLKMTVPSQDTVLMTGVPESVQVLVHNRDGSPMISEPVQSRLFYSSNDMDIAVVSALLGERNNLKNNIPNTGAEKSDYYSKLLDKFKPMKKRSLSDLVAGTKIDGDDDPAKKKFASTEGLEPIHASKATQSQPVSKPVTINTQLLPVMVSQPSQLLPRHLLPSKSINAQPVPLMISHHPLMGNTQPMPLVTTEPVSVHTQSMLTKAPAFQHFIPNKIVTSARVSEGFSIAPVYRVMTKLYSKLFLFFCFVVLNVPTKDIYGT</sequence>
<evidence type="ECO:0000259" key="5">
    <source>
        <dbReference type="Pfam" id="PF12012"/>
    </source>
</evidence>
<dbReference type="InterPro" id="IPR021893">
    <property type="entry name" value="ZMYM2-like_C"/>
</dbReference>
<keyword evidence="3" id="KW-0832">Ubl conjugation</keyword>
<feature type="domain" description="ZMYM2-like/QRICH1 C-terminal" evidence="5">
    <location>
        <begin position="184"/>
        <end position="287"/>
    </location>
</feature>
<organism evidence="6 7">
    <name type="scientific">Mytilus coruscus</name>
    <name type="common">Sea mussel</name>
    <dbReference type="NCBI Taxonomy" id="42192"/>
    <lineage>
        <taxon>Eukaryota</taxon>
        <taxon>Metazoa</taxon>
        <taxon>Spiralia</taxon>
        <taxon>Lophotrochozoa</taxon>
        <taxon>Mollusca</taxon>
        <taxon>Bivalvia</taxon>
        <taxon>Autobranchia</taxon>
        <taxon>Pteriomorphia</taxon>
        <taxon>Mytilida</taxon>
        <taxon>Mytiloidea</taxon>
        <taxon>Mytilidae</taxon>
        <taxon>Mytilinae</taxon>
        <taxon>Mytilus</taxon>
    </lineage>
</organism>
<feature type="compositionally biased region" description="Acidic residues" evidence="4">
    <location>
        <begin position="13"/>
        <end position="24"/>
    </location>
</feature>
<dbReference type="Proteomes" id="UP000507470">
    <property type="component" value="Unassembled WGS sequence"/>
</dbReference>
<accession>A0A6J8BV48</accession>
<gene>
    <name evidence="6" type="ORF">MCOR_22140</name>
</gene>
<evidence type="ECO:0000256" key="3">
    <source>
        <dbReference type="ARBA" id="ARBA00022843"/>
    </source>
</evidence>
<evidence type="ECO:0000313" key="6">
    <source>
        <dbReference type="EMBL" id="CAC5386734.1"/>
    </source>
</evidence>
<feature type="compositionally biased region" description="Polar residues" evidence="4">
    <location>
        <begin position="411"/>
        <end position="422"/>
    </location>
</feature>
<dbReference type="EMBL" id="CACVKT020003887">
    <property type="protein sequence ID" value="CAC5386734.1"/>
    <property type="molecule type" value="Genomic_DNA"/>
</dbReference>
<feature type="region of interest" description="Disordered" evidence="4">
    <location>
        <begin position="1"/>
        <end position="24"/>
    </location>
</feature>
<keyword evidence="7" id="KW-1185">Reference proteome</keyword>
<dbReference type="InterPro" id="IPR052787">
    <property type="entry name" value="MAVS"/>
</dbReference>
<feature type="region of interest" description="Disordered" evidence="4">
    <location>
        <begin position="411"/>
        <end position="478"/>
    </location>
</feature>
<name>A0A6J8BV48_MYTCO</name>
<reference evidence="6 7" key="1">
    <citation type="submission" date="2020-06" db="EMBL/GenBank/DDBJ databases">
        <authorList>
            <person name="Li R."/>
            <person name="Bekaert M."/>
        </authorList>
    </citation>
    <scope>NUCLEOTIDE SEQUENCE [LARGE SCALE GENOMIC DNA]</scope>
    <source>
        <strain evidence="7">wild</strain>
    </source>
</reference>
<dbReference type="PANTHER" id="PTHR21446:SF6">
    <property type="entry name" value="MITOCHONDRIAL ANTIVIRAL-SIGNALING PROTEIN"/>
    <property type="match status" value="1"/>
</dbReference>
<dbReference type="AlphaFoldDB" id="A0A6J8BV48"/>
<dbReference type="OrthoDB" id="2434995at2759"/>
<evidence type="ECO:0000313" key="7">
    <source>
        <dbReference type="Proteomes" id="UP000507470"/>
    </source>
</evidence>
<evidence type="ECO:0000256" key="1">
    <source>
        <dbReference type="ARBA" id="ARBA00022499"/>
    </source>
</evidence>
<feature type="compositionally biased region" description="Basic and acidic residues" evidence="4">
    <location>
        <begin position="1"/>
        <end position="12"/>
    </location>
</feature>
<dbReference type="Pfam" id="PF12012">
    <property type="entry name" value="DUF3504"/>
    <property type="match status" value="1"/>
</dbReference>
<evidence type="ECO:0000256" key="4">
    <source>
        <dbReference type="SAM" id="MobiDB-lite"/>
    </source>
</evidence>
<keyword evidence="2" id="KW-0597">Phosphoprotein</keyword>
<keyword evidence="1" id="KW-1017">Isopeptide bond</keyword>
<protein>
    <submittedName>
        <fullName evidence="6">KCTD1_15</fullName>
    </submittedName>
</protein>